<reference evidence="5" key="1">
    <citation type="submission" date="2022-04" db="EMBL/GenBank/DDBJ databases">
        <title>Carnegiea gigantea Genome sequencing and assembly v2.</title>
        <authorList>
            <person name="Copetti D."/>
            <person name="Sanderson M.J."/>
            <person name="Burquez A."/>
            <person name="Wojciechowski M.F."/>
        </authorList>
    </citation>
    <scope>NUCLEOTIDE SEQUENCE</scope>
    <source>
        <strain evidence="5">SGP5-SGP5p</strain>
        <tissue evidence="5">Aerial part</tissue>
    </source>
</reference>
<dbReference type="GO" id="GO:0098542">
    <property type="term" value="P:defense response to other organism"/>
    <property type="evidence" value="ECO:0007669"/>
    <property type="project" value="InterPro"/>
</dbReference>
<name>A0A9Q1QL47_9CARY</name>
<dbReference type="InterPro" id="IPR044839">
    <property type="entry name" value="NDR1-like"/>
</dbReference>
<proteinExistence type="predicted"/>
<feature type="region of interest" description="Disordered" evidence="3">
    <location>
        <begin position="1"/>
        <end position="22"/>
    </location>
</feature>
<evidence type="ECO:0000313" key="6">
    <source>
        <dbReference type="Proteomes" id="UP001153076"/>
    </source>
</evidence>
<sequence>MEEQVPPATPANERNAKPTNNGTYIIQIPKDQVYRVPPPEHAEIVERNRNNVKDASASGGRHGRCLCWFFTIFLVLAFLATVSFCVWKFTLDPQPPTFAAIHVDVKELPAAKKAGLPPGFQITLTSFNPNGANDIKVEEGTAALKYQGKEISKGRFPAMDHGAGRTRTIELVLIGSARGGLPKELEEARSPKRKHKTPVNLKLEMVLPMKMMTWIFTKEEKVKYGCDLELSSLGENAKLLSDKCRRE</sequence>
<organism evidence="5 6">
    <name type="scientific">Carnegiea gigantea</name>
    <dbReference type="NCBI Taxonomy" id="171969"/>
    <lineage>
        <taxon>Eukaryota</taxon>
        <taxon>Viridiplantae</taxon>
        <taxon>Streptophyta</taxon>
        <taxon>Embryophyta</taxon>
        <taxon>Tracheophyta</taxon>
        <taxon>Spermatophyta</taxon>
        <taxon>Magnoliopsida</taxon>
        <taxon>eudicotyledons</taxon>
        <taxon>Gunneridae</taxon>
        <taxon>Pentapetalae</taxon>
        <taxon>Caryophyllales</taxon>
        <taxon>Cactineae</taxon>
        <taxon>Cactaceae</taxon>
        <taxon>Cactoideae</taxon>
        <taxon>Echinocereeae</taxon>
        <taxon>Carnegiea</taxon>
    </lineage>
</organism>
<evidence type="ECO:0000256" key="2">
    <source>
        <dbReference type="ARBA" id="ARBA00023136"/>
    </source>
</evidence>
<dbReference type="EMBL" id="JAKOGI010000051">
    <property type="protein sequence ID" value="KAJ8446668.1"/>
    <property type="molecule type" value="Genomic_DNA"/>
</dbReference>
<dbReference type="PANTHER" id="PTHR31234:SF2">
    <property type="entry name" value="OS05G0199100 PROTEIN"/>
    <property type="match status" value="1"/>
</dbReference>
<protein>
    <recommendedName>
        <fullName evidence="7">Late embryogenesis abundant protein LEA-2 subgroup domain-containing protein</fullName>
    </recommendedName>
</protein>
<dbReference type="Proteomes" id="UP001153076">
    <property type="component" value="Unassembled WGS sequence"/>
</dbReference>
<comment type="subcellular location">
    <subcellularLocation>
        <location evidence="1">Membrane</location>
    </subcellularLocation>
</comment>
<evidence type="ECO:0000313" key="5">
    <source>
        <dbReference type="EMBL" id="KAJ8446668.1"/>
    </source>
</evidence>
<dbReference type="PANTHER" id="PTHR31234">
    <property type="entry name" value="LATE EMBRYOGENESIS ABUNDANT (LEA) HYDROXYPROLINE-RICH GLYCOPROTEIN FAMILY"/>
    <property type="match status" value="1"/>
</dbReference>
<keyword evidence="4" id="KW-1133">Transmembrane helix</keyword>
<accession>A0A9Q1QL47</accession>
<evidence type="ECO:0000256" key="4">
    <source>
        <dbReference type="SAM" id="Phobius"/>
    </source>
</evidence>
<dbReference type="OrthoDB" id="996955at2759"/>
<evidence type="ECO:0000256" key="1">
    <source>
        <dbReference type="ARBA" id="ARBA00004370"/>
    </source>
</evidence>
<feature type="transmembrane region" description="Helical" evidence="4">
    <location>
        <begin position="66"/>
        <end position="89"/>
    </location>
</feature>
<dbReference type="AlphaFoldDB" id="A0A9Q1QL47"/>
<comment type="caution">
    <text evidence="5">The sequence shown here is derived from an EMBL/GenBank/DDBJ whole genome shotgun (WGS) entry which is preliminary data.</text>
</comment>
<dbReference type="GO" id="GO:0005886">
    <property type="term" value="C:plasma membrane"/>
    <property type="evidence" value="ECO:0007669"/>
    <property type="project" value="TreeGrafter"/>
</dbReference>
<gene>
    <name evidence="5" type="ORF">Cgig2_002830</name>
</gene>
<evidence type="ECO:0000256" key="3">
    <source>
        <dbReference type="SAM" id="MobiDB-lite"/>
    </source>
</evidence>
<keyword evidence="4" id="KW-0812">Transmembrane</keyword>
<keyword evidence="6" id="KW-1185">Reference proteome</keyword>
<evidence type="ECO:0008006" key="7">
    <source>
        <dbReference type="Google" id="ProtNLM"/>
    </source>
</evidence>
<keyword evidence="2 4" id="KW-0472">Membrane</keyword>